<dbReference type="GO" id="GO:0043565">
    <property type="term" value="F:sequence-specific DNA binding"/>
    <property type="evidence" value="ECO:0007669"/>
    <property type="project" value="InterPro"/>
</dbReference>
<feature type="region of interest" description="Disordered" evidence="9">
    <location>
        <begin position="71"/>
        <end position="106"/>
    </location>
</feature>
<feature type="region of interest" description="Disordered" evidence="9">
    <location>
        <begin position="1"/>
        <end position="23"/>
    </location>
</feature>
<dbReference type="Proteomes" id="UP000054558">
    <property type="component" value="Unassembled WGS sequence"/>
</dbReference>
<dbReference type="InterPro" id="IPR036388">
    <property type="entry name" value="WH-like_DNA-bd_sf"/>
</dbReference>
<dbReference type="Gene3D" id="1.10.10.10">
    <property type="entry name" value="Winged helix-like DNA-binding domain superfamily/Winged helix DNA-binding domain"/>
    <property type="match status" value="1"/>
</dbReference>
<keyword evidence="4 11" id="KW-0346">Stress response</keyword>
<keyword evidence="2" id="KW-0597">Phosphoprotein</keyword>
<feature type="region of interest" description="Disordered" evidence="9">
    <location>
        <begin position="358"/>
        <end position="405"/>
    </location>
</feature>
<accession>A0A1Y1I763</accession>
<keyword evidence="12" id="KW-1185">Reference proteome</keyword>
<dbReference type="STRING" id="105231.A0A1Y1I763"/>
<protein>
    <submittedName>
        <fullName evidence="11">Heat shock transcription factor</fullName>
    </submittedName>
</protein>
<dbReference type="PANTHER" id="PTHR10015:SF427">
    <property type="entry name" value="HEAT SHOCK FACTOR PROTEIN"/>
    <property type="match status" value="1"/>
</dbReference>
<dbReference type="PROSITE" id="PS00434">
    <property type="entry name" value="HSF_DOMAIN"/>
    <property type="match status" value="1"/>
</dbReference>
<feature type="compositionally biased region" description="Low complexity" evidence="9">
    <location>
        <begin position="377"/>
        <end position="388"/>
    </location>
</feature>
<evidence type="ECO:0000256" key="1">
    <source>
        <dbReference type="ARBA" id="ARBA00004123"/>
    </source>
</evidence>
<dbReference type="PANTHER" id="PTHR10015">
    <property type="entry name" value="HEAT SHOCK TRANSCRIPTION FACTOR"/>
    <property type="match status" value="1"/>
</dbReference>
<evidence type="ECO:0000256" key="6">
    <source>
        <dbReference type="ARBA" id="ARBA00023163"/>
    </source>
</evidence>
<dbReference type="OrthoDB" id="60033at2759"/>
<evidence type="ECO:0000256" key="7">
    <source>
        <dbReference type="ARBA" id="ARBA00023242"/>
    </source>
</evidence>
<keyword evidence="6" id="KW-0804">Transcription</keyword>
<proteinExistence type="inferred from homology"/>
<dbReference type="GO" id="GO:0005634">
    <property type="term" value="C:nucleus"/>
    <property type="evidence" value="ECO:0000318"/>
    <property type="project" value="GO_Central"/>
</dbReference>
<dbReference type="PRINTS" id="PR00056">
    <property type="entry name" value="HSFDOMAIN"/>
</dbReference>
<dbReference type="SMART" id="SM00415">
    <property type="entry name" value="HSF"/>
    <property type="match status" value="1"/>
</dbReference>
<feature type="domain" description="HSF-type DNA-binding" evidence="10">
    <location>
        <begin position="144"/>
        <end position="168"/>
    </location>
</feature>
<feature type="region of interest" description="Disordered" evidence="9">
    <location>
        <begin position="540"/>
        <end position="603"/>
    </location>
</feature>
<dbReference type="EMBL" id="DF237260">
    <property type="protein sequence ID" value="GAQ86790.1"/>
    <property type="molecule type" value="Genomic_DNA"/>
</dbReference>
<organism evidence="11 12">
    <name type="scientific">Klebsormidium nitens</name>
    <name type="common">Green alga</name>
    <name type="synonym">Ulothrix nitens</name>
    <dbReference type="NCBI Taxonomy" id="105231"/>
    <lineage>
        <taxon>Eukaryota</taxon>
        <taxon>Viridiplantae</taxon>
        <taxon>Streptophyta</taxon>
        <taxon>Klebsormidiophyceae</taxon>
        <taxon>Klebsormidiales</taxon>
        <taxon>Klebsormidiaceae</taxon>
        <taxon>Klebsormidium</taxon>
    </lineage>
</organism>
<dbReference type="InterPro" id="IPR000232">
    <property type="entry name" value="HSF_DNA-bd"/>
</dbReference>
<dbReference type="GO" id="GO:0003700">
    <property type="term" value="F:DNA-binding transcription factor activity"/>
    <property type="evidence" value="ECO:0000318"/>
    <property type="project" value="GO_Central"/>
</dbReference>
<dbReference type="Pfam" id="PF00447">
    <property type="entry name" value="HSF_DNA-bind"/>
    <property type="match status" value="1"/>
</dbReference>
<sequence length="603" mass="65272">MEGMQDQYIEDSLGMNQQLPRNAQDPMDFWQMQNADSQSQSFGTLAINVPDVNAATPLPQEVVNALPQTIPVQPAPVPSQPQSSRPPVYPPQPADGLQGSAPPPFLTKTYEMVDDPSTDAVVSWSRSNNSFVVWDPPQFARDLLPKYFKHNNFSSFVRQLNTYGFRKVDPDRWEFANEDFLRGQRYLLKNIHRRKPPGNAQAGATQNAANNNMVLEVGSYGIMDEVERLKRDKNVLMVELVKMRQKQSSMDRVVSELQSDLQLTNQRQQQMMSFLAKAVQNPSILQSLAQQAQGRRQEQAVQAARLAASRKKRRLPADMELPNGVPLDVAQAQLVKFSPAQEAARKVFEQMYGPVQGGAGSGALQTPLPDQASSHSGPGDMDGLLLDGEGAESGMRVRGGSNEGEISMKSAAEQLAAIVRRKSESEATGTSHPGASPDGLGQQHPGGPAQMEGLDTARGFGPGFGMPGEASSGPSPFAHPRAAFAARSTPPGQFGELGGLDDFEGMPEEMQDPMADPTQEPPGDVTNESSFWEQFLAGAVGSADDDSGGPAFTPDLDSLNAGESLGSPMASAENPNEHWWDANNQVDHITEQLGQLDPHSAQH</sequence>
<evidence type="ECO:0000313" key="11">
    <source>
        <dbReference type="EMBL" id="GAQ86790.1"/>
    </source>
</evidence>
<evidence type="ECO:0000256" key="9">
    <source>
        <dbReference type="SAM" id="MobiDB-lite"/>
    </source>
</evidence>
<keyword evidence="5" id="KW-0238">DNA-binding</keyword>
<name>A0A1Y1I763_KLENI</name>
<dbReference type="FunFam" id="1.10.10.10:FF:000057">
    <property type="entry name" value="Heat shock transcription factor 1"/>
    <property type="match status" value="1"/>
</dbReference>
<comment type="similarity">
    <text evidence="8">Belongs to the HSF family.</text>
</comment>
<reference evidence="11 12" key="1">
    <citation type="journal article" date="2014" name="Nat. Commun.">
        <title>Klebsormidium flaccidum genome reveals primary factors for plant terrestrial adaptation.</title>
        <authorList>
            <person name="Hori K."/>
            <person name="Maruyama F."/>
            <person name="Fujisawa T."/>
            <person name="Togashi T."/>
            <person name="Yamamoto N."/>
            <person name="Seo M."/>
            <person name="Sato S."/>
            <person name="Yamada T."/>
            <person name="Mori H."/>
            <person name="Tajima N."/>
            <person name="Moriyama T."/>
            <person name="Ikeuchi M."/>
            <person name="Watanabe M."/>
            <person name="Wada H."/>
            <person name="Kobayashi K."/>
            <person name="Saito M."/>
            <person name="Masuda T."/>
            <person name="Sasaki-Sekimoto Y."/>
            <person name="Mashiguchi K."/>
            <person name="Awai K."/>
            <person name="Shimojima M."/>
            <person name="Masuda S."/>
            <person name="Iwai M."/>
            <person name="Nobusawa T."/>
            <person name="Narise T."/>
            <person name="Kondo S."/>
            <person name="Saito H."/>
            <person name="Sato R."/>
            <person name="Murakawa M."/>
            <person name="Ihara Y."/>
            <person name="Oshima-Yamada Y."/>
            <person name="Ohtaka K."/>
            <person name="Satoh M."/>
            <person name="Sonobe K."/>
            <person name="Ishii M."/>
            <person name="Ohtani R."/>
            <person name="Kanamori-Sato M."/>
            <person name="Honoki R."/>
            <person name="Miyazaki D."/>
            <person name="Mochizuki H."/>
            <person name="Umetsu J."/>
            <person name="Higashi K."/>
            <person name="Shibata D."/>
            <person name="Kamiya Y."/>
            <person name="Sato N."/>
            <person name="Nakamura Y."/>
            <person name="Tabata S."/>
            <person name="Ida S."/>
            <person name="Kurokawa K."/>
            <person name="Ohta H."/>
        </authorList>
    </citation>
    <scope>NUCLEOTIDE SEQUENCE [LARGE SCALE GENOMIC DNA]</scope>
    <source>
        <strain evidence="11 12">NIES-2285</strain>
    </source>
</reference>
<feature type="region of interest" description="Disordered" evidence="9">
    <location>
        <begin position="421"/>
        <end position="480"/>
    </location>
</feature>
<comment type="subcellular location">
    <subcellularLocation>
        <location evidence="1">Nucleus</location>
    </subcellularLocation>
</comment>
<evidence type="ECO:0000256" key="3">
    <source>
        <dbReference type="ARBA" id="ARBA00023015"/>
    </source>
</evidence>
<dbReference type="AlphaFoldDB" id="A0A1Y1I763"/>
<evidence type="ECO:0000256" key="4">
    <source>
        <dbReference type="ARBA" id="ARBA00023016"/>
    </source>
</evidence>
<dbReference type="InterPro" id="IPR036390">
    <property type="entry name" value="WH_DNA-bd_sf"/>
</dbReference>
<evidence type="ECO:0000256" key="5">
    <source>
        <dbReference type="ARBA" id="ARBA00023125"/>
    </source>
</evidence>
<keyword evidence="7" id="KW-0539">Nucleus</keyword>
<evidence type="ECO:0000313" key="12">
    <source>
        <dbReference type="Proteomes" id="UP000054558"/>
    </source>
</evidence>
<evidence type="ECO:0000256" key="8">
    <source>
        <dbReference type="RuleBase" id="RU004020"/>
    </source>
</evidence>
<evidence type="ECO:0000256" key="2">
    <source>
        <dbReference type="ARBA" id="ARBA00022553"/>
    </source>
</evidence>
<dbReference type="SUPFAM" id="SSF46785">
    <property type="entry name" value="Winged helix' DNA-binding domain"/>
    <property type="match status" value="1"/>
</dbReference>
<gene>
    <name evidence="11" type="ORF">KFL_003110120</name>
</gene>
<keyword evidence="3" id="KW-0805">Transcription regulation</keyword>
<evidence type="ECO:0000259" key="10">
    <source>
        <dbReference type="PROSITE" id="PS00434"/>
    </source>
</evidence>